<evidence type="ECO:0000313" key="1">
    <source>
        <dbReference type="EMBL" id="KAJ3815905.1"/>
    </source>
</evidence>
<dbReference type="Proteomes" id="UP001163835">
    <property type="component" value="Unassembled WGS sequence"/>
</dbReference>
<gene>
    <name evidence="1" type="ORF">F5876DRAFT_71679</name>
</gene>
<name>A0ACC1UFT8_9AGAR</name>
<sequence length="199" mass="22207">MGADSAVKFSDNPPKHLLSEGDHSYYKALINGLLTKTTAVPPIAEGEEYECDVLMIGELKKKSTPDTVDDVGKNSIRGSDMLICVSSNKKVLSNATHIMGADPTRRFMFGSTIEKFNVRLWFFSRSHIFVTEAMNVHMLGEYRETTKLVHAISSPSITEAITVQKAKFLLGRATRLFKVRQVFNDEGDLDSEVKAIKDY</sequence>
<keyword evidence="2" id="KW-1185">Reference proteome</keyword>
<comment type="caution">
    <text evidence="1">The sequence shown here is derived from an EMBL/GenBank/DDBJ whole genome shotgun (WGS) entry which is preliminary data.</text>
</comment>
<protein>
    <submittedName>
        <fullName evidence="1">Uncharacterized protein</fullName>
    </submittedName>
</protein>
<reference evidence="1" key="1">
    <citation type="submission" date="2022-09" db="EMBL/GenBank/DDBJ databases">
        <title>A Global Phylogenomic Analysis of the Shiitake Genus Lentinula.</title>
        <authorList>
            <consortium name="DOE Joint Genome Institute"/>
            <person name="Sierra-Patev S."/>
            <person name="Min B."/>
            <person name="Naranjo-Ortiz M."/>
            <person name="Looney B."/>
            <person name="Konkel Z."/>
            <person name="Slot J.C."/>
            <person name="Sakamoto Y."/>
            <person name="Steenwyk J.L."/>
            <person name="Rokas A."/>
            <person name="Carro J."/>
            <person name="Camarero S."/>
            <person name="Ferreira P."/>
            <person name="Molpeceres G."/>
            <person name="Ruiz-Duenas F.J."/>
            <person name="Serrano A."/>
            <person name="Henrissat B."/>
            <person name="Drula E."/>
            <person name="Hughes K.W."/>
            <person name="Mata J.L."/>
            <person name="Ishikawa N.K."/>
            <person name="Vargas-Isla R."/>
            <person name="Ushijima S."/>
            <person name="Smith C.A."/>
            <person name="Ahrendt S."/>
            <person name="Andreopoulos W."/>
            <person name="He G."/>
            <person name="Labutti K."/>
            <person name="Lipzen A."/>
            <person name="Ng V."/>
            <person name="Riley R."/>
            <person name="Sandor L."/>
            <person name="Barry K."/>
            <person name="Martinez A.T."/>
            <person name="Xiao Y."/>
            <person name="Gibbons J.G."/>
            <person name="Terashima K."/>
            <person name="Grigoriev I.V."/>
            <person name="Hibbett D.S."/>
        </authorList>
    </citation>
    <scope>NUCLEOTIDE SEQUENCE</scope>
    <source>
        <strain evidence="1">TMI1499</strain>
    </source>
</reference>
<accession>A0ACC1UFT8</accession>
<evidence type="ECO:0000313" key="2">
    <source>
        <dbReference type="Proteomes" id="UP001163835"/>
    </source>
</evidence>
<proteinExistence type="predicted"/>
<dbReference type="EMBL" id="MU794945">
    <property type="protein sequence ID" value="KAJ3815905.1"/>
    <property type="molecule type" value="Genomic_DNA"/>
</dbReference>
<organism evidence="1 2">
    <name type="scientific">Lentinula aff. lateritia</name>
    <dbReference type="NCBI Taxonomy" id="2804960"/>
    <lineage>
        <taxon>Eukaryota</taxon>
        <taxon>Fungi</taxon>
        <taxon>Dikarya</taxon>
        <taxon>Basidiomycota</taxon>
        <taxon>Agaricomycotina</taxon>
        <taxon>Agaricomycetes</taxon>
        <taxon>Agaricomycetidae</taxon>
        <taxon>Agaricales</taxon>
        <taxon>Marasmiineae</taxon>
        <taxon>Omphalotaceae</taxon>
        <taxon>Lentinula</taxon>
    </lineage>
</organism>